<protein>
    <submittedName>
        <fullName evidence="1">Uncharacterized protein</fullName>
    </submittedName>
</protein>
<evidence type="ECO:0000313" key="2">
    <source>
        <dbReference type="Proteomes" id="UP001164250"/>
    </source>
</evidence>
<gene>
    <name evidence="1" type="ORF">Patl1_04101</name>
</gene>
<evidence type="ECO:0000313" key="1">
    <source>
        <dbReference type="EMBL" id="KAJ0103028.1"/>
    </source>
</evidence>
<name>A0ACC1BUY3_9ROSI</name>
<keyword evidence="2" id="KW-1185">Reference proteome</keyword>
<sequence>MNKKKKSFHLTEFLLTTPVILDITMLIKLSPSKVLPSASHSDVLESSICIN</sequence>
<proteinExistence type="predicted"/>
<dbReference type="Proteomes" id="UP001164250">
    <property type="component" value="Chromosome 3"/>
</dbReference>
<comment type="caution">
    <text evidence="1">The sequence shown here is derived from an EMBL/GenBank/DDBJ whole genome shotgun (WGS) entry which is preliminary data.</text>
</comment>
<organism evidence="1 2">
    <name type="scientific">Pistacia atlantica</name>
    <dbReference type="NCBI Taxonomy" id="434234"/>
    <lineage>
        <taxon>Eukaryota</taxon>
        <taxon>Viridiplantae</taxon>
        <taxon>Streptophyta</taxon>
        <taxon>Embryophyta</taxon>
        <taxon>Tracheophyta</taxon>
        <taxon>Spermatophyta</taxon>
        <taxon>Magnoliopsida</taxon>
        <taxon>eudicotyledons</taxon>
        <taxon>Gunneridae</taxon>
        <taxon>Pentapetalae</taxon>
        <taxon>rosids</taxon>
        <taxon>malvids</taxon>
        <taxon>Sapindales</taxon>
        <taxon>Anacardiaceae</taxon>
        <taxon>Pistacia</taxon>
    </lineage>
</organism>
<dbReference type="EMBL" id="CM047899">
    <property type="protein sequence ID" value="KAJ0103028.1"/>
    <property type="molecule type" value="Genomic_DNA"/>
</dbReference>
<reference evidence="2" key="1">
    <citation type="journal article" date="2023" name="G3 (Bethesda)">
        <title>Genome assembly and association tests identify interacting loci associated with vigor, precocity, and sex in interspecific pistachio rootstocks.</title>
        <authorList>
            <person name="Palmer W."/>
            <person name="Jacygrad E."/>
            <person name="Sagayaradj S."/>
            <person name="Cavanaugh K."/>
            <person name="Han R."/>
            <person name="Bertier L."/>
            <person name="Beede B."/>
            <person name="Kafkas S."/>
            <person name="Golino D."/>
            <person name="Preece J."/>
            <person name="Michelmore R."/>
        </authorList>
    </citation>
    <scope>NUCLEOTIDE SEQUENCE [LARGE SCALE GENOMIC DNA]</scope>
</reference>
<accession>A0ACC1BUY3</accession>